<keyword evidence="3 5" id="KW-0238">DNA-binding</keyword>
<comment type="caution">
    <text evidence="8">The sequence shown here is derived from an EMBL/GenBank/DDBJ whole genome shotgun (WGS) entry which is preliminary data.</text>
</comment>
<feature type="domain" description="Core-binding (CB)" evidence="7">
    <location>
        <begin position="102"/>
        <end position="180"/>
    </location>
</feature>
<dbReference type="InterPro" id="IPR002104">
    <property type="entry name" value="Integrase_catalytic"/>
</dbReference>
<comment type="similarity">
    <text evidence="1">Belongs to the 'phage' integrase family.</text>
</comment>
<evidence type="ECO:0000256" key="2">
    <source>
        <dbReference type="ARBA" id="ARBA00022908"/>
    </source>
</evidence>
<dbReference type="GO" id="GO:0006310">
    <property type="term" value="P:DNA recombination"/>
    <property type="evidence" value="ECO:0007669"/>
    <property type="project" value="UniProtKB-KW"/>
</dbReference>
<organism evidence="8 9">
    <name type="scientific">Phaeovulum veldkampii DSM 11550</name>
    <dbReference type="NCBI Taxonomy" id="1185920"/>
    <lineage>
        <taxon>Bacteria</taxon>
        <taxon>Pseudomonadati</taxon>
        <taxon>Pseudomonadota</taxon>
        <taxon>Alphaproteobacteria</taxon>
        <taxon>Rhodobacterales</taxon>
        <taxon>Paracoccaceae</taxon>
        <taxon>Phaeovulum</taxon>
    </lineage>
</organism>
<dbReference type="GO" id="GO:0015074">
    <property type="term" value="P:DNA integration"/>
    <property type="evidence" value="ECO:0007669"/>
    <property type="project" value="UniProtKB-KW"/>
</dbReference>
<dbReference type="Proteomes" id="UP000241899">
    <property type="component" value="Unassembled WGS sequence"/>
</dbReference>
<dbReference type="Gene3D" id="3.30.160.390">
    <property type="entry name" value="Integrase, DNA-binding domain"/>
    <property type="match status" value="1"/>
</dbReference>
<evidence type="ECO:0000259" key="6">
    <source>
        <dbReference type="PROSITE" id="PS51898"/>
    </source>
</evidence>
<reference evidence="8 9" key="1">
    <citation type="submission" date="2018-03" db="EMBL/GenBank/DDBJ databases">
        <title>Rhodobacter veldkampii.</title>
        <authorList>
            <person name="Meyer T.E."/>
            <person name="Miller S."/>
            <person name="Lodha T."/>
            <person name="Gandham S."/>
            <person name="Chintalapati S."/>
            <person name="Chintalapati V.R."/>
        </authorList>
    </citation>
    <scope>NUCLEOTIDE SEQUENCE [LARGE SCALE GENOMIC DNA]</scope>
    <source>
        <strain evidence="8 9">DSM 11550</strain>
    </source>
</reference>
<dbReference type="Gene3D" id="1.10.443.10">
    <property type="entry name" value="Intergrase catalytic core"/>
    <property type="match status" value="1"/>
</dbReference>
<dbReference type="PANTHER" id="PTHR30629">
    <property type="entry name" value="PROPHAGE INTEGRASE"/>
    <property type="match status" value="1"/>
</dbReference>
<dbReference type="InterPro" id="IPR038488">
    <property type="entry name" value="Integrase_DNA-bd_sf"/>
</dbReference>
<accession>A0A2T4JH47</accession>
<dbReference type="InterPro" id="IPR013762">
    <property type="entry name" value="Integrase-like_cat_sf"/>
</dbReference>
<keyword evidence="9" id="KW-1185">Reference proteome</keyword>
<dbReference type="CDD" id="cd00801">
    <property type="entry name" value="INT_P4_C"/>
    <property type="match status" value="1"/>
</dbReference>
<proteinExistence type="inferred from homology"/>
<gene>
    <name evidence="8" type="ORF">C5F46_10065</name>
</gene>
<evidence type="ECO:0000313" key="8">
    <source>
        <dbReference type="EMBL" id="PTE17226.1"/>
    </source>
</evidence>
<evidence type="ECO:0000256" key="5">
    <source>
        <dbReference type="PROSITE-ProRule" id="PRU01248"/>
    </source>
</evidence>
<sequence length="432" mass="47052">MPKLTDGKTGTIAKAEAPATGQRFIFDDHRDAPRGFGLRITSAGGKAFVLQYNVDGRQRRKTIGDWPTWSLEAARAEAQNLTRGINTGVDPLAERQRRREEPTIKELADDWLKLHAAGLKSESAIRALIGGDLVKAIGTMKVSDVRRRDVIEAVEAKAATAPRQAAILLAYARKLLDFATDRDVIPANPVAGLKPSAIKVAGKRDPLKSVARGRVLDADEIAAFWANVETSGLHRITALALKLVLVTGQRPGEVAGMHAKEISGRIWTIPAARRGKTETTQSVYLTDTALEIIAAAKAELERLQTRRKAPQAGFIFEATPGKPITNAALARAVERAHGALGAKQVDPWGRWTPHDLRRTMRTGLSACKVPPHIAELVIGHTKRGIVAVYDQHGFEDERQHALEAWERRLLAIVNGTNPDALPDNVVKLEARA</sequence>
<dbReference type="Pfam" id="PF22022">
    <property type="entry name" value="Phage_int_M"/>
    <property type="match status" value="1"/>
</dbReference>
<dbReference type="InterPro" id="IPR025166">
    <property type="entry name" value="Integrase_DNA_bind_dom"/>
</dbReference>
<dbReference type="RefSeq" id="WP_107325224.1">
    <property type="nucleotide sequence ID" value="NZ_NHSP01000032.1"/>
</dbReference>
<dbReference type="GO" id="GO:0003677">
    <property type="term" value="F:DNA binding"/>
    <property type="evidence" value="ECO:0007669"/>
    <property type="project" value="UniProtKB-UniRule"/>
</dbReference>
<evidence type="ECO:0000313" key="9">
    <source>
        <dbReference type="Proteomes" id="UP000241899"/>
    </source>
</evidence>
<dbReference type="InterPro" id="IPR010998">
    <property type="entry name" value="Integrase_recombinase_N"/>
</dbReference>
<dbReference type="InterPro" id="IPR044068">
    <property type="entry name" value="CB"/>
</dbReference>
<protein>
    <submittedName>
        <fullName evidence="8">Integrase</fullName>
    </submittedName>
</protein>
<dbReference type="SUPFAM" id="SSF56349">
    <property type="entry name" value="DNA breaking-rejoining enzymes"/>
    <property type="match status" value="1"/>
</dbReference>
<dbReference type="PROSITE" id="PS51898">
    <property type="entry name" value="TYR_RECOMBINASE"/>
    <property type="match status" value="1"/>
</dbReference>
<evidence type="ECO:0000259" key="7">
    <source>
        <dbReference type="PROSITE" id="PS51900"/>
    </source>
</evidence>
<dbReference type="PANTHER" id="PTHR30629:SF2">
    <property type="entry name" value="PROPHAGE INTEGRASE INTS-RELATED"/>
    <property type="match status" value="1"/>
</dbReference>
<evidence type="ECO:0000256" key="4">
    <source>
        <dbReference type="ARBA" id="ARBA00023172"/>
    </source>
</evidence>
<dbReference type="AlphaFoldDB" id="A0A2T4JH47"/>
<evidence type="ECO:0000256" key="3">
    <source>
        <dbReference type="ARBA" id="ARBA00023125"/>
    </source>
</evidence>
<evidence type="ECO:0000256" key="1">
    <source>
        <dbReference type="ARBA" id="ARBA00008857"/>
    </source>
</evidence>
<keyword evidence="4" id="KW-0233">DNA recombination</keyword>
<keyword evidence="2" id="KW-0229">DNA integration</keyword>
<dbReference type="InterPro" id="IPR050808">
    <property type="entry name" value="Phage_Integrase"/>
</dbReference>
<dbReference type="Pfam" id="PF13356">
    <property type="entry name" value="Arm-DNA-bind_3"/>
    <property type="match status" value="1"/>
</dbReference>
<dbReference type="Gene3D" id="1.10.150.130">
    <property type="match status" value="1"/>
</dbReference>
<feature type="domain" description="Tyr recombinase" evidence="6">
    <location>
        <begin position="211"/>
        <end position="402"/>
    </location>
</feature>
<dbReference type="InterPro" id="IPR053876">
    <property type="entry name" value="Phage_int_M"/>
</dbReference>
<dbReference type="OrthoDB" id="7615137at2"/>
<dbReference type="EMBL" id="PZKF01000021">
    <property type="protein sequence ID" value="PTE17226.1"/>
    <property type="molecule type" value="Genomic_DNA"/>
</dbReference>
<dbReference type="Pfam" id="PF00589">
    <property type="entry name" value="Phage_integrase"/>
    <property type="match status" value="1"/>
</dbReference>
<dbReference type="PROSITE" id="PS51900">
    <property type="entry name" value="CB"/>
    <property type="match status" value="1"/>
</dbReference>
<dbReference type="InterPro" id="IPR011010">
    <property type="entry name" value="DNA_brk_join_enz"/>
</dbReference>
<name>A0A2T4JH47_9RHOB</name>